<dbReference type="Proteomes" id="UP000264353">
    <property type="component" value="Chromosome A1"/>
</dbReference>
<reference evidence="1 2" key="1">
    <citation type="submission" date="2018-06" db="EMBL/GenBank/DDBJ databases">
        <title>WGS assembly of Brassica rapa FPsc.</title>
        <authorList>
            <person name="Bowman J."/>
            <person name="Kohchi T."/>
            <person name="Yamato K."/>
            <person name="Jenkins J."/>
            <person name="Shu S."/>
            <person name="Ishizaki K."/>
            <person name="Yamaoka S."/>
            <person name="Nishihama R."/>
            <person name="Nakamura Y."/>
            <person name="Berger F."/>
            <person name="Adam C."/>
            <person name="Aki S."/>
            <person name="Althoff F."/>
            <person name="Araki T."/>
            <person name="Arteaga-Vazquez M."/>
            <person name="Balasubrmanian S."/>
            <person name="Bauer D."/>
            <person name="Boehm C."/>
            <person name="Briginshaw L."/>
            <person name="Caballero-Perez J."/>
            <person name="Catarino B."/>
            <person name="Chen F."/>
            <person name="Chiyoda S."/>
            <person name="Chovatia M."/>
            <person name="Davies K."/>
            <person name="Delmans M."/>
            <person name="Demura T."/>
            <person name="Dierschke T."/>
            <person name="Dolan L."/>
            <person name="Dorantes-Acosta A."/>
            <person name="Eklund D."/>
            <person name="Florent S."/>
            <person name="Flores-Sandoval E."/>
            <person name="Fujiyama A."/>
            <person name="Fukuzawa H."/>
            <person name="Galik B."/>
            <person name="Grimanelli D."/>
            <person name="Grimwood J."/>
            <person name="Grossniklaus U."/>
            <person name="Hamada T."/>
            <person name="Haseloff J."/>
            <person name="Hetherington A."/>
            <person name="Higo A."/>
            <person name="Hirakawa Y."/>
            <person name="Hundley H."/>
            <person name="Ikeda Y."/>
            <person name="Inoue K."/>
            <person name="Inoue S."/>
            <person name="Ishida S."/>
            <person name="Jia Q."/>
            <person name="Kakita M."/>
            <person name="Kanazawa T."/>
            <person name="Kawai Y."/>
            <person name="Kawashima T."/>
            <person name="Kennedy M."/>
            <person name="Kinose K."/>
            <person name="Kinoshita T."/>
            <person name="Kohara Y."/>
            <person name="Koide E."/>
            <person name="Komatsu K."/>
            <person name="Kopischke S."/>
            <person name="Kubo M."/>
            <person name="Kyozuka J."/>
            <person name="Lagercrantz U."/>
            <person name="Lin S."/>
            <person name="Lindquist E."/>
            <person name="Lipzen A."/>
            <person name="Lu C."/>
            <person name="Luna E."/>
            <person name="Martienssen R."/>
            <person name="Minamino N."/>
            <person name="Mizutani M."/>
            <person name="Mizutani M."/>
            <person name="Mochizuki N."/>
            <person name="Monte I."/>
            <person name="Mosher R."/>
            <person name="Nagasaki H."/>
            <person name="Nakagami H."/>
            <person name="Naramoto S."/>
            <person name="Nishitani K."/>
            <person name="Ohtani M."/>
            <person name="Okamoto T."/>
            <person name="Okumura M."/>
            <person name="Phillips J."/>
            <person name="Pollak B."/>
            <person name="Reinders A."/>
            <person name="Roevekamp M."/>
            <person name="Sano R."/>
            <person name="Sawa S."/>
            <person name="Schmid M."/>
            <person name="Shirakawa M."/>
            <person name="Solano R."/>
            <person name="Spunde A."/>
            <person name="Suetsugu N."/>
            <person name="Sugano S."/>
            <person name="Sugiyama A."/>
            <person name="Sun R."/>
            <person name="Suzuki Y."/>
            <person name="Takenaka M."/>
            <person name="Takezawa D."/>
            <person name="Tomogane H."/>
            <person name="Tsuzuki M."/>
            <person name="Ueda T."/>
            <person name="Umeda M."/>
            <person name="Ward J."/>
            <person name="Watanabe Y."/>
            <person name="Yazaki K."/>
            <person name="Yokoyama R."/>
            <person name="Yoshitake Y."/>
            <person name="Yotsui I."/>
            <person name="Zachgo S."/>
            <person name="Schmutz J."/>
        </authorList>
    </citation>
    <scope>NUCLEOTIDE SEQUENCE [LARGE SCALE GENOMIC DNA]</scope>
    <source>
        <strain evidence="2">cv. B-3</strain>
    </source>
</reference>
<evidence type="ECO:0000313" key="1">
    <source>
        <dbReference type="EMBL" id="RID79183.1"/>
    </source>
</evidence>
<protein>
    <submittedName>
        <fullName evidence="1">Uncharacterized protein</fullName>
    </submittedName>
</protein>
<accession>A0A398AV12</accession>
<dbReference type="AlphaFoldDB" id="A0A398AV12"/>
<sequence length="94" mass="10803">MLHCLISFCMIHILEGRRRLLPGRERGDLFFMKYINLYLPSQEKRFPQGKIVDQKAGYGALTKVIYAVPDLYSFLCLLSSSSLAYSNVSSETYE</sequence>
<organism evidence="1 2">
    <name type="scientific">Brassica campestris</name>
    <name type="common">Field mustard</name>
    <dbReference type="NCBI Taxonomy" id="3711"/>
    <lineage>
        <taxon>Eukaryota</taxon>
        <taxon>Viridiplantae</taxon>
        <taxon>Streptophyta</taxon>
        <taxon>Embryophyta</taxon>
        <taxon>Tracheophyta</taxon>
        <taxon>Spermatophyta</taxon>
        <taxon>Magnoliopsida</taxon>
        <taxon>eudicotyledons</taxon>
        <taxon>Gunneridae</taxon>
        <taxon>Pentapetalae</taxon>
        <taxon>rosids</taxon>
        <taxon>malvids</taxon>
        <taxon>Brassicales</taxon>
        <taxon>Brassicaceae</taxon>
        <taxon>Brassiceae</taxon>
        <taxon>Brassica</taxon>
    </lineage>
</organism>
<gene>
    <name evidence="1" type="ORF">BRARA_A01945</name>
</gene>
<evidence type="ECO:0000313" key="2">
    <source>
        <dbReference type="Proteomes" id="UP000264353"/>
    </source>
</evidence>
<proteinExistence type="predicted"/>
<name>A0A398AV12_BRACM</name>
<dbReference type="EMBL" id="CM010628">
    <property type="protein sequence ID" value="RID79183.1"/>
    <property type="molecule type" value="Genomic_DNA"/>
</dbReference>